<organism evidence="10 11">
    <name type="scientific">Streptomyces griseoruber</name>
    <dbReference type="NCBI Taxonomy" id="1943"/>
    <lineage>
        <taxon>Bacteria</taxon>
        <taxon>Bacillati</taxon>
        <taxon>Actinomycetota</taxon>
        <taxon>Actinomycetes</taxon>
        <taxon>Kitasatosporales</taxon>
        <taxon>Streptomycetaceae</taxon>
        <taxon>Streptomyces</taxon>
    </lineage>
</organism>
<dbReference type="InterPro" id="IPR017441">
    <property type="entry name" value="Protein_kinase_ATP_BS"/>
</dbReference>
<evidence type="ECO:0000313" key="11">
    <source>
        <dbReference type="Proteomes" id="UP000052982"/>
    </source>
</evidence>
<evidence type="ECO:0000313" key="10">
    <source>
        <dbReference type="EMBL" id="KUN81207.1"/>
    </source>
</evidence>
<dbReference type="CDD" id="cd14014">
    <property type="entry name" value="STKc_PknB_like"/>
    <property type="match status" value="1"/>
</dbReference>
<feature type="compositionally biased region" description="Polar residues" evidence="8">
    <location>
        <begin position="589"/>
        <end position="601"/>
    </location>
</feature>
<dbReference type="InterPro" id="IPR036365">
    <property type="entry name" value="PGBD-like_sf"/>
</dbReference>
<dbReference type="SUPFAM" id="SSF47090">
    <property type="entry name" value="PGBD-like"/>
    <property type="match status" value="1"/>
</dbReference>
<dbReference type="SUPFAM" id="SSF56112">
    <property type="entry name" value="Protein kinase-like (PK-like)"/>
    <property type="match status" value="1"/>
</dbReference>
<dbReference type="PANTHER" id="PTHR43671">
    <property type="entry name" value="SERINE/THREONINE-PROTEIN KINASE NEK"/>
    <property type="match status" value="1"/>
</dbReference>
<accession>A0A101SVZ5</accession>
<dbReference type="RefSeq" id="WP_059202930.1">
    <property type="nucleotide sequence ID" value="NZ_KQ948771.1"/>
</dbReference>
<evidence type="ECO:0000259" key="9">
    <source>
        <dbReference type="PROSITE" id="PS50011"/>
    </source>
</evidence>
<dbReference type="InterPro" id="IPR002477">
    <property type="entry name" value="Peptidoglycan-bd-like"/>
</dbReference>
<dbReference type="PROSITE" id="PS00107">
    <property type="entry name" value="PROTEIN_KINASE_ATP"/>
    <property type="match status" value="1"/>
</dbReference>
<keyword evidence="3" id="KW-0808">Transferase</keyword>
<dbReference type="OrthoDB" id="4326333at2"/>
<sequence>MTHQRPTPPTATAAEAAALRQTGASPLRVGDPGRVGPYVPLALLGSGGMGRVYLARAADDGPGLFAVKVIRPEYAEDVRFQRRFEREAAVHARLGPPYAPRLCGTGFEDELLWMATEYIPGLDLTEAVRGGGALPAATVWRLVADLGRALAALSAAGVVHRDLKPSNVLLSVQGAHLIDFGISKAADGSALTGTGNRVGTPAYMSPEYLRTGHCDASSDVFSLAGTLVYAATGRAPFGDGTGVDVMHRVAFEEPDPQVTGAVAAADPELAALLARCLAKEPGPRPTAGELIELGAARTAADDWPEPLHGEVLARQGAYETLYRIPVERAVRLLPAGRPASAPRTPAPAPVSRPAPAGVAALPANPSDAAAGPLSSSAPSEAAGSPAPSGAASVPVASSAPSGAGAGPMDPHAAVGAPAVPADASAPSAPPDASAASGEAASEVLLPTGSRRWNRRTRGMAVAAGVALCAVAAGGLVLMRPDGGTTAAPPRDMETTTGASPGGPPGNVALPGTSGVPDRASVAGSSDGRAEVDGSPDPSQPEATGSATAGSAPGGPSSTTAGTGTGAGTGTSATPSTAPTTPSAEPPASQPWNTDCTYYNGNGRTGEGDSGKKVLQVQCMLTKRGYGVGSGGVDGEFGPETTSAVRAFQGDKGLSADGVVAHGTWVALRGSD</sequence>
<dbReference type="PROSITE" id="PS00108">
    <property type="entry name" value="PROTEIN_KINASE_ST"/>
    <property type="match status" value="1"/>
</dbReference>
<feature type="compositionally biased region" description="Low complexity" evidence="8">
    <location>
        <begin position="412"/>
        <end position="442"/>
    </location>
</feature>
<dbReference type="STRING" id="1943.AQJ64_22590"/>
<dbReference type="Pfam" id="PF01471">
    <property type="entry name" value="PG_binding_1"/>
    <property type="match status" value="1"/>
</dbReference>
<dbReference type="AlphaFoldDB" id="A0A101SVZ5"/>
<feature type="compositionally biased region" description="Low complexity" evidence="8">
    <location>
        <begin position="353"/>
        <end position="402"/>
    </location>
</feature>
<dbReference type="PANTHER" id="PTHR43671:SF13">
    <property type="entry name" value="SERINE_THREONINE-PROTEIN KINASE NEK2"/>
    <property type="match status" value="1"/>
</dbReference>
<dbReference type="GO" id="GO:0005524">
    <property type="term" value="F:ATP binding"/>
    <property type="evidence" value="ECO:0007669"/>
    <property type="project" value="UniProtKB-UniRule"/>
</dbReference>
<feature type="compositionally biased region" description="Low complexity" evidence="8">
    <location>
        <begin position="540"/>
        <end position="561"/>
    </location>
</feature>
<dbReference type="GO" id="GO:0004674">
    <property type="term" value="F:protein serine/threonine kinase activity"/>
    <property type="evidence" value="ECO:0007669"/>
    <property type="project" value="UniProtKB-EC"/>
</dbReference>
<dbReference type="PROSITE" id="PS50011">
    <property type="entry name" value="PROTEIN_KINASE_DOM"/>
    <property type="match status" value="1"/>
</dbReference>
<keyword evidence="6 7" id="KW-0067">ATP-binding</keyword>
<keyword evidence="4 7" id="KW-0547">Nucleotide-binding</keyword>
<dbReference type="Proteomes" id="UP000052982">
    <property type="component" value="Unassembled WGS sequence"/>
</dbReference>
<dbReference type="Gene3D" id="1.10.101.10">
    <property type="entry name" value="PGBD-like superfamily/PGBD"/>
    <property type="match status" value="1"/>
</dbReference>
<feature type="region of interest" description="Disordered" evidence="8">
    <location>
        <begin position="481"/>
        <end position="609"/>
    </location>
</feature>
<evidence type="ECO:0000256" key="4">
    <source>
        <dbReference type="ARBA" id="ARBA00022741"/>
    </source>
</evidence>
<dbReference type="InterPro" id="IPR036366">
    <property type="entry name" value="PGBDSf"/>
</dbReference>
<protein>
    <recommendedName>
        <fullName evidence="2">non-specific serine/threonine protein kinase</fullName>
        <ecNumber evidence="2">2.7.11.1</ecNumber>
    </recommendedName>
</protein>
<feature type="binding site" evidence="7">
    <location>
        <position position="68"/>
    </location>
    <ligand>
        <name>ATP</name>
        <dbReference type="ChEBI" id="CHEBI:30616"/>
    </ligand>
</feature>
<evidence type="ECO:0000256" key="5">
    <source>
        <dbReference type="ARBA" id="ARBA00022777"/>
    </source>
</evidence>
<dbReference type="InterPro" id="IPR008271">
    <property type="entry name" value="Ser/Thr_kinase_AS"/>
</dbReference>
<dbReference type="EC" id="2.7.11.1" evidence="2"/>
<reference evidence="10 11" key="1">
    <citation type="submission" date="2015-10" db="EMBL/GenBank/DDBJ databases">
        <title>Draft genome sequence of Streptomyces griseoruber DSM 40281, type strain for the species Streptomyces griseoruber.</title>
        <authorList>
            <person name="Ruckert C."/>
            <person name="Winkler A."/>
            <person name="Kalinowski J."/>
            <person name="Kampfer P."/>
            <person name="Glaeser S."/>
        </authorList>
    </citation>
    <scope>NUCLEOTIDE SEQUENCE [LARGE SCALE GENOMIC DNA]</scope>
    <source>
        <strain evidence="10 11">DSM 40281</strain>
    </source>
</reference>
<dbReference type="Gene3D" id="1.10.510.10">
    <property type="entry name" value="Transferase(Phosphotransferase) domain 1"/>
    <property type="match status" value="1"/>
</dbReference>
<feature type="region of interest" description="Disordered" evidence="8">
    <location>
        <begin position="337"/>
        <end position="449"/>
    </location>
</feature>
<dbReference type="InterPro" id="IPR050660">
    <property type="entry name" value="NEK_Ser/Thr_kinase"/>
</dbReference>
<keyword evidence="11" id="KW-1185">Reference proteome</keyword>
<dbReference type="InterPro" id="IPR011009">
    <property type="entry name" value="Kinase-like_dom_sf"/>
</dbReference>
<gene>
    <name evidence="10" type="ORF">AQJ64_22590</name>
</gene>
<evidence type="ECO:0000256" key="2">
    <source>
        <dbReference type="ARBA" id="ARBA00012513"/>
    </source>
</evidence>
<dbReference type="SMART" id="SM00220">
    <property type="entry name" value="S_TKc"/>
    <property type="match status" value="1"/>
</dbReference>
<feature type="compositionally biased region" description="Low complexity" evidence="8">
    <location>
        <begin position="569"/>
        <end position="582"/>
    </location>
</feature>
<dbReference type="InterPro" id="IPR000719">
    <property type="entry name" value="Prot_kinase_dom"/>
</dbReference>
<dbReference type="Pfam" id="PF00069">
    <property type="entry name" value="Pkinase"/>
    <property type="match status" value="1"/>
</dbReference>
<evidence type="ECO:0000256" key="7">
    <source>
        <dbReference type="PROSITE-ProRule" id="PRU10141"/>
    </source>
</evidence>
<proteinExistence type="inferred from homology"/>
<dbReference type="EMBL" id="LMWW01000036">
    <property type="protein sequence ID" value="KUN81207.1"/>
    <property type="molecule type" value="Genomic_DNA"/>
</dbReference>
<dbReference type="Gene3D" id="3.30.200.20">
    <property type="entry name" value="Phosphorylase Kinase, domain 1"/>
    <property type="match status" value="1"/>
</dbReference>
<name>A0A101SVZ5_9ACTN</name>
<evidence type="ECO:0000256" key="8">
    <source>
        <dbReference type="SAM" id="MobiDB-lite"/>
    </source>
</evidence>
<comment type="similarity">
    <text evidence="1">Belongs to the protein kinase superfamily. NEK Ser/Thr protein kinase family. NIMA subfamily.</text>
</comment>
<keyword evidence="5" id="KW-0418">Kinase</keyword>
<feature type="domain" description="Protein kinase" evidence="9">
    <location>
        <begin position="38"/>
        <end position="304"/>
    </location>
</feature>
<evidence type="ECO:0000256" key="6">
    <source>
        <dbReference type="ARBA" id="ARBA00022840"/>
    </source>
</evidence>
<evidence type="ECO:0000256" key="1">
    <source>
        <dbReference type="ARBA" id="ARBA00010886"/>
    </source>
</evidence>
<comment type="caution">
    <text evidence="10">The sequence shown here is derived from an EMBL/GenBank/DDBJ whole genome shotgun (WGS) entry which is preliminary data.</text>
</comment>
<evidence type="ECO:0000256" key="3">
    <source>
        <dbReference type="ARBA" id="ARBA00022679"/>
    </source>
</evidence>